<accession>A0ABW2BBS3</accession>
<dbReference type="EMBL" id="JBHSWG010000004">
    <property type="protein sequence ID" value="MFC6762667.1"/>
    <property type="molecule type" value="Genomic_DNA"/>
</dbReference>
<evidence type="ECO:0000313" key="4">
    <source>
        <dbReference type="Proteomes" id="UP001596353"/>
    </source>
</evidence>
<reference evidence="2" key="3">
    <citation type="submission" date="2024-09" db="EMBL/GenBank/DDBJ databases">
        <authorList>
            <person name="Sun Q."/>
            <person name="Mori K."/>
        </authorList>
    </citation>
    <scope>NUCLEOTIDE SEQUENCE</scope>
    <source>
        <strain evidence="2">NBRC 109054</strain>
    </source>
</reference>
<feature type="region of interest" description="Disordered" evidence="1">
    <location>
        <begin position="1"/>
        <end position="26"/>
    </location>
</feature>
<evidence type="ECO:0000256" key="1">
    <source>
        <dbReference type="SAM" id="MobiDB-lite"/>
    </source>
</evidence>
<reference evidence="2" key="1">
    <citation type="journal article" date="2014" name="Int. J. Syst. Evol. Microbiol.">
        <title>Complete genome of a new Firmicutes species belonging to the dominant human colonic microbiota ('Ruminococcus bicirculans') reveals two chromosomes and a selective capacity to utilize plant glucans.</title>
        <authorList>
            <consortium name="NISC Comparative Sequencing Program"/>
            <person name="Wegmann U."/>
            <person name="Louis P."/>
            <person name="Goesmann A."/>
            <person name="Henrissat B."/>
            <person name="Duncan S.H."/>
            <person name="Flint H.J."/>
        </authorList>
    </citation>
    <scope>NUCLEOTIDE SEQUENCE</scope>
    <source>
        <strain evidence="2">NBRC 109054</strain>
    </source>
</reference>
<sequence>MSGPAEKLAKQKPSKSSGPSPVWRDRAARALPVHQCAVLSEYRA</sequence>
<evidence type="ECO:0000313" key="3">
    <source>
        <dbReference type="EMBL" id="MFC6762667.1"/>
    </source>
</evidence>
<gene>
    <name evidence="2" type="ORF">ACFQFQ_26200</name>
    <name evidence="3" type="ORF">ACFQFQ_28825</name>
</gene>
<name>A0ABW2BBS3_9RHOB</name>
<comment type="caution">
    <text evidence="2">The sequence shown here is derived from an EMBL/GenBank/DDBJ whole genome shotgun (WGS) entry which is preliminary data.</text>
</comment>
<organism evidence="2 4">
    <name type="scientific">Sulfitobacter porphyrae</name>
    <dbReference type="NCBI Taxonomy" id="1246864"/>
    <lineage>
        <taxon>Bacteria</taxon>
        <taxon>Pseudomonadati</taxon>
        <taxon>Pseudomonadota</taxon>
        <taxon>Alphaproteobacteria</taxon>
        <taxon>Rhodobacterales</taxon>
        <taxon>Roseobacteraceae</taxon>
        <taxon>Sulfitobacter</taxon>
    </lineage>
</organism>
<dbReference type="Proteomes" id="UP001596353">
    <property type="component" value="Unassembled WGS sequence"/>
</dbReference>
<keyword evidence="4" id="KW-1185">Reference proteome</keyword>
<evidence type="ECO:0000313" key="2">
    <source>
        <dbReference type="EMBL" id="MFC6762218.1"/>
    </source>
</evidence>
<dbReference type="EMBL" id="JBHSWG010000004">
    <property type="protein sequence ID" value="MFC6762218.1"/>
    <property type="molecule type" value="Genomic_DNA"/>
</dbReference>
<protein>
    <submittedName>
        <fullName evidence="2">Uncharacterized protein</fullName>
    </submittedName>
</protein>
<reference evidence="4" key="2">
    <citation type="journal article" date="2019" name="Int. J. Syst. Evol. Microbiol.">
        <title>The Global Catalogue of Microorganisms (GCM) 10K type strain sequencing project: providing services to taxonomists for standard genome sequencing and annotation.</title>
        <authorList>
            <consortium name="The Broad Institute Genomics Platform"/>
            <consortium name="The Broad Institute Genome Sequencing Center for Infectious Disease"/>
            <person name="Wu L."/>
            <person name="Ma J."/>
        </authorList>
    </citation>
    <scope>NUCLEOTIDE SEQUENCE [LARGE SCALE GENOMIC DNA]</scope>
    <source>
        <strain evidence="4">CCUG 66188</strain>
    </source>
</reference>
<proteinExistence type="predicted"/>